<dbReference type="EMBL" id="JAPWTJ010000666">
    <property type="protein sequence ID" value="KAJ8976484.1"/>
    <property type="molecule type" value="Genomic_DNA"/>
</dbReference>
<protein>
    <submittedName>
        <fullName evidence="1">Uncharacterized protein</fullName>
    </submittedName>
</protein>
<reference evidence="1" key="1">
    <citation type="journal article" date="2023" name="Insect Mol. Biol.">
        <title>Genome sequencing provides insights into the evolution of gene families encoding plant cell wall-degrading enzymes in longhorned beetles.</title>
        <authorList>
            <person name="Shin N.R."/>
            <person name="Okamura Y."/>
            <person name="Kirsch R."/>
            <person name="Pauchet Y."/>
        </authorList>
    </citation>
    <scope>NUCLEOTIDE SEQUENCE</scope>
    <source>
        <strain evidence="1">MMC_N1</strain>
    </source>
</reference>
<dbReference type="Gene3D" id="1.25.10.10">
    <property type="entry name" value="Leucine-rich Repeat Variant"/>
    <property type="match status" value="1"/>
</dbReference>
<proteinExistence type="predicted"/>
<accession>A0ABQ9JF09</accession>
<keyword evidence="2" id="KW-1185">Reference proteome</keyword>
<sequence>MPTHNTYGPVRSELIVQNKHKINLQLLFKFMSVFSAPKTVQATVTLLENLHIILEKTPRDDIRNEVLPMLYNAFESTTIQVQIFLSIFELVKDTAQLRYQILVTDTRYAGPLHCFFTFRYLLICTEERRNIPVKIMGKLKERMFLL</sequence>
<gene>
    <name evidence="1" type="ORF">NQ317_013705</name>
</gene>
<evidence type="ECO:0000313" key="1">
    <source>
        <dbReference type="EMBL" id="KAJ8976484.1"/>
    </source>
</evidence>
<comment type="caution">
    <text evidence="1">The sequence shown here is derived from an EMBL/GenBank/DDBJ whole genome shotgun (WGS) entry which is preliminary data.</text>
</comment>
<dbReference type="Proteomes" id="UP001162164">
    <property type="component" value="Unassembled WGS sequence"/>
</dbReference>
<dbReference type="InterPro" id="IPR011989">
    <property type="entry name" value="ARM-like"/>
</dbReference>
<evidence type="ECO:0000313" key="2">
    <source>
        <dbReference type="Proteomes" id="UP001162164"/>
    </source>
</evidence>
<organism evidence="1 2">
    <name type="scientific">Molorchus minor</name>
    <dbReference type="NCBI Taxonomy" id="1323400"/>
    <lineage>
        <taxon>Eukaryota</taxon>
        <taxon>Metazoa</taxon>
        <taxon>Ecdysozoa</taxon>
        <taxon>Arthropoda</taxon>
        <taxon>Hexapoda</taxon>
        <taxon>Insecta</taxon>
        <taxon>Pterygota</taxon>
        <taxon>Neoptera</taxon>
        <taxon>Endopterygota</taxon>
        <taxon>Coleoptera</taxon>
        <taxon>Polyphaga</taxon>
        <taxon>Cucujiformia</taxon>
        <taxon>Chrysomeloidea</taxon>
        <taxon>Cerambycidae</taxon>
        <taxon>Lamiinae</taxon>
        <taxon>Monochamini</taxon>
        <taxon>Molorchus</taxon>
    </lineage>
</organism>
<name>A0ABQ9JF09_9CUCU</name>